<evidence type="ECO:0000313" key="2">
    <source>
        <dbReference type="Proteomes" id="UP000719412"/>
    </source>
</evidence>
<protein>
    <submittedName>
        <fullName evidence="1">Uncharacterized protein</fullName>
    </submittedName>
</protein>
<gene>
    <name evidence="1" type="ORF">GEV33_013241</name>
</gene>
<evidence type="ECO:0000313" key="1">
    <source>
        <dbReference type="EMBL" id="KAH0809550.1"/>
    </source>
</evidence>
<comment type="caution">
    <text evidence="1">The sequence shown here is derived from an EMBL/GenBank/DDBJ whole genome shotgun (WGS) entry which is preliminary data.</text>
</comment>
<proteinExistence type="predicted"/>
<dbReference type="AlphaFoldDB" id="A0A8J6H7K8"/>
<reference evidence="1" key="2">
    <citation type="submission" date="2021-08" db="EMBL/GenBank/DDBJ databases">
        <authorList>
            <person name="Eriksson T."/>
        </authorList>
    </citation>
    <scope>NUCLEOTIDE SEQUENCE</scope>
    <source>
        <strain evidence="1">Stoneville</strain>
        <tissue evidence="1">Whole head</tissue>
    </source>
</reference>
<dbReference type="EMBL" id="JABDTM020028071">
    <property type="protein sequence ID" value="KAH0809550.1"/>
    <property type="molecule type" value="Genomic_DNA"/>
</dbReference>
<accession>A0A8J6H7K8</accession>
<reference evidence="1" key="1">
    <citation type="journal article" date="2020" name="J Insects Food Feed">
        <title>The yellow mealworm (Tenebrio molitor) genome: a resource for the emerging insects as food and feed industry.</title>
        <authorList>
            <person name="Eriksson T."/>
            <person name="Andere A."/>
            <person name="Kelstrup H."/>
            <person name="Emery V."/>
            <person name="Picard C."/>
        </authorList>
    </citation>
    <scope>NUCLEOTIDE SEQUENCE</scope>
    <source>
        <strain evidence="1">Stoneville</strain>
        <tissue evidence="1">Whole head</tissue>
    </source>
</reference>
<dbReference type="Proteomes" id="UP000719412">
    <property type="component" value="Unassembled WGS sequence"/>
</dbReference>
<keyword evidence="2" id="KW-1185">Reference proteome</keyword>
<organism evidence="1 2">
    <name type="scientific">Tenebrio molitor</name>
    <name type="common">Yellow mealworm beetle</name>
    <dbReference type="NCBI Taxonomy" id="7067"/>
    <lineage>
        <taxon>Eukaryota</taxon>
        <taxon>Metazoa</taxon>
        <taxon>Ecdysozoa</taxon>
        <taxon>Arthropoda</taxon>
        <taxon>Hexapoda</taxon>
        <taxon>Insecta</taxon>
        <taxon>Pterygota</taxon>
        <taxon>Neoptera</taxon>
        <taxon>Endopterygota</taxon>
        <taxon>Coleoptera</taxon>
        <taxon>Polyphaga</taxon>
        <taxon>Cucujiformia</taxon>
        <taxon>Tenebrionidae</taxon>
        <taxon>Tenebrio</taxon>
    </lineage>
</organism>
<name>A0A8J6H7K8_TENMO</name>
<sequence>MAELVESFGQSITAAAAGTATGSGEMGSNGTEQRRFLSTLPGAVSVVAYKNYLAQ</sequence>